<evidence type="ECO:0000313" key="3">
    <source>
        <dbReference type="Proteomes" id="UP000075288"/>
    </source>
</evidence>
<evidence type="ECO:0000313" key="1">
    <source>
        <dbReference type="EMBL" id="KYC61390.1"/>
    </source>
</evidence>
<reference evidence="2" key="2">
    <citation type="submission" date="2023-06" db="EMBL/GenBank/DDBJ databases">
        <title>Probiogenomic evaluation and L lactic producing Weizmannia coaggulans BKMTCR2-2 from tree bark.</title>
        <authorList>
            <person name="Mahittikon J."/>
            <person name="Tanasupawat S."/>
        </authorList>
    </citation>
    <scope>NUCLEOTIDE SEQUENCE</scope>
    <source>
        <strain evidence="2">BKMTCR2-2</strain>
    </source>
</reference>
<proteinExistence type="predicted"/>
<name>A0A150JVQ7_HEYCO</name>
<organism evidence="1 3">
    <name type="scientific">Heyndrickxia coagulans</name>
    <name type="common">Weizmannia coagulans</name>
    <dbReference type="NCBI Taxonomy" id="1398"/>
    <lineage>
        <taxon>Bacteria</taxon>
        <taxon>Bacillati</taxon>
        <taxon>Bacillota</taxon>
        <taxon>Bacilli</taxon>
        <taxon>Bacillales</taxon>
        <taxon>Bacillaceae</taxon>
        <taxon>Heyndrickxia</taxon>
    </lineage>
</organism>
<dbReference type="EMBL" id="JASUZX010000002">
    <property type="protein sequence ID" value="MDL5042235.1"/>
    <property type="molecule type" value="Genomic_DNA"/>
</dbReference>
<reference evidence="1 3" key="1">
    <citation type="submission" date="2016-01" db="EMBL/GenBank/DDBJ databases">
        <title>Genome Sequences of Twelve Sporeforming Bacillus Species Isolated from Foods.</title>
        <authorList>
            <person name="Berendsen E.M."/>
            <person name="Wells-Bennik M.H."/>
            <person name="Krawcyk A.O."/>
            <person name="De Jong A."/>
            <person name="Holsappel S."/>
            <person name="Eijlander R.T."/>
            <person name="Kuipers O.P."/>
        </authorList>
    </citation>
    <scope>NUCLEOTIDE SEQUENCE [LARGE SCALE GENOMIC DNA]</scope>
    <source>
        <strain evidence="1 3">B4098</strain>
    </source>
</reference>
<dbReference type="AlphaFoldDB" id="A0A150JVQ7"/>
<dbReference type="EMBL" id="LQYG01000069">
    <property type="protein sequence ID" value="KYC61390.1"/>
    <property type="molecule type" value="Genomic_DNA"/>
</dbReference>
<dbReference type="Proteomes" id="UP001223084">
    <property type="component" value="Unassembled WGS sequence"/>
</dbReference>
<evidence type="ECO:0000313" key="2">
    <source>
        <dbReference type="EMBL" id="MDL5042235.1"/>
    </source>
</evidence>
<dbReference type="Proteomes" id="UP000075288">
    <property type="component" value="Unassembled WGS sequence"/>
</dbReference>
<dbReference type="RefSeq" id="WP_013860290.1">
    <property type="nucleotide sequence ID" value="NZ_CP091131.1"/>
</dbReference>
<gene>
    <name evidence="1" type="ORF">B4098_1945</name>
    <name evidence="2" type="ORF">QN341_14590</name>
</gene>
<comment type="caution">
    <text evidence="1">The sequence shown here is derived from an EMBL/GenBank/DDBJ whole genome shotgun (WGS) entry which is preliminary data.</text>
</comment>
<sequence>MGKIPELENVYATDFAPRPAKAVTVCLSGRGDKDREAASRLFGGENNG</sequence>
<dbReference type="PATRIC" id="fig|1398.26.peg.123"/>
<accession>A0A150JVQ7</accession>
<protein>
    <submittedName>
        <fullName evidence="1">Uncharacterized protein</fullName>
    </submittedName>
</protein>